<feature type="region of interest" description="Disordered" evidence="1">
    <location>
        <begin position="583"/>
        <end position="610"/>
    </location>
</feature>
<dbReference type="Gene3D" id="3.30.40.10">
    <property type="entry name" value="Zinc/RING finger domain, C3HC4 (zinc finger)"/>
    <property type="match status" value="1"/>
</dbReference>
<keyword evidence="3" id="KW-1185">Reference proteome</keyword>
<protein>
    <recommendedName>
        <fullName evidence="4">RING-type E3 ubiquitin transferase</fullName>
    </recommendedName>
</protein>
<dbReference type="RefSeq" id="XP_050502694.1">
    <property type="nucleotide sequence ID" value="XM_050646737.1"/>
</dbReference>
<dbReference type="GeneID" id="126881985"/>
<dbReference type="InterPro" id="IPR013083">
    <property type="entry name" value="Znf_RING/FYVE/PHD"/>
</dbReference>
<evidence type="ECO:0000313" key="2">
    <source>
        <dbReference type="EnsemblMetazoa" id="XP_050502694.1"/>
    </source>
</evidence>
<dbReference type="EnsemblMetazoa" id="XM_050646737.1">
    <property type="protein sequence ID" value="XP_050502694.1"/>
    <property type="gene ID" value="LOC126881985"/>
</dbReference>
<dbReference type="PANTHER" id="PTHR45877:SF2">
    <property type="entry name" value="E3 UBIQUITIN-PROTEIN LIGASE SINA-RELATED"/>
    <property type="match status" value="1"/>
</dbReference>
<accession>A0ABM5JXM9</accession>
<dbReference type="Proteomes" id="UP001652700">
    <property type="component" value="Unplaced"/>
</dbReference>
<dbReference type="SUPFAM" id="SSF49599">
    <property type="entry name" value="TRAF domain-like"/>
    <property type="match status" value="2"/>
</dbReference>
<feature type="compositionally biased region" description="Low complexity" evidence="1">
    <location>
        <begin position="586"/>
        <end position="600"/>
    </location>
</feature>
<name>A0ABM5JXM9_DIAVI</name>
<evidence type="ECO:0000256" key="1">
    <source>
        <dbReference type="SAM" id="MobiDB-lite"/>
    </source>
</evidence>
<sequence>MAFIIPDNILETLTCTFCHKYLSVKPIIVYPNRDVGCGRCAKIKKQKNGGAGVESLYGKIADKWLFKCINRFDGCRELLTCSQVPDHEQVCSEKIHMCPICYEEMTGFQMLQHFHSNHKDAILDCPAFVFNLYDHSEMPSTYIYQEGDNLFFLYISYSKSENTIKLELVYMGSNKVASNIYHQFTVTSENKEFFINFSSKPSCANEFSLGDTSNMSGLIYIKFKIIYQNLKFCTITENENSSSSSINNSLKKLKVNKEETNQIIEFSPECNPQCFICKEICIFSFYDTRTIDYYYSPIYHDFICFYCFQWLTCKDKIKEFHFYVKHSIPSTFRSRFCKWDCGKDFKFSEIVPHEIFCEKRTQYYDCPVQNCQFQSFASPLSNHLKTDHDYKVYASFFQITKLPIKCFLFVEDQIIHFQLTAQNEYNMECNIVSNDHKIKSEWKPHVLFFNGQKLTPLVNLPNTSSTNLSFSATPLVNHPNTSTTKQSLSATPIANHPNTSSAKLSSLVTATVNFPKSSNNNPTFALSNSSSTILSSNAPPLGNLPETSNPNAVFGLPNTSSTNLFFSATPIVNLPKTSNPNPAFALPNSSSTNLSSSNTPAVNLPKTSNPKPAFALPNTSSTNLSSSTTPVVNLSNTSSTNFSFDGTPLYDKIVFENIYSNLSWTAKIVLVKNE</sequence>
<evidence type="ECO:0008006" key="4">
    <source>
        <dbReference type="Google" id="ProtNLM"/>
    </source>
</evidence>
<dbReference type="PANTHER" id="PTHR45877">
    <property type="entry name" value="E3 UBIQUITIN-PROTEIN LIGASE SIAH2"/>
    <property type="match status" value="1"/>
</dbReference>
<evidence type="ECO:0000313" key="3">
    <source>
        <dbReference type="Proteomes" id="UP001652700"/>
    </source>
</evidence>
<proteinExistence type="predicted"/>
<organism evidence="2 3">
    <name type="scientific">Diabrotica virgifera virgifera</name>
    <name type="common">western corn rootworm</name>
    <dbReference type="NCBI Taxonomy" id="50390"/>
    <lineage>
        <taxon>Eukaryota</taxon>
        <taxon>Metazoa</taxon>
        <taxon>Ecdysozoa</taxon>
        <taxon>Arthropoda</taxon>
        <taxon>Hexapoda</taxon>
        <taxon>Insecta</taxon>
        <taxon>Pterygota</taxon>
        <taxon>Neoptera</taxon>
        <taxon>Endopterygota</taxon>
        <taxon>Coleoptera</taxon>
        <taxon>Polyphaga</taxon>
        <taxon>Cucujiformia</taxon>
        <taxon>Chrysomeloidea</taxon>
        <taxon>Chrysomelidae</taxon>
        <taxon>Galerucinae</taxon>
        <taxon>Diabroticina</taxon>
        <taxon>Diabroticites</taxon>
        <taxon>Diabrotica</taxon>
    </lineage>
</organism>
<reference evidence="2" key="1">
    <citation type="submission" date="2025-05" db="UniProtKB">
        <authorList>
            <consortium name="EnsemblMetazoa"/>
        </authorList>
    </citation>
    <scope>IDENTIFICATION</scope>
</reference>
<dbReference type="InterPro" id="IPR004162">
    <property type="entry name" value="SINA-like_animal"/>
</dbReference>